<gene>
    <name evidence="1" type="ORF">MENTE1834_LOCUS35877</name>
</gene>
<reference evidence="1" key="1">
    <citation type="submission" date="2023-11" db="EMBL/GenBank/DDBJ databases">
        <authorList>
            <person name="Poullet M."/>
        </authorList>
    </citation>
    <scope>NUCLEOTIDE SEQUENCE</scope>
    <source>
        <strain evidence="1">E1834</strain>
    </source>
</reference>
<evidence type="ECO:0000313" key="1">
    <source>
        <dbReference type="EMBL" id="CAK5088238.1"/>
    </source>
</evidence>
<name>A0ACB1ADQ8_MELEN</name>
<dbReference type="EMBL" id="CAVMJV010000070">
    <property type="protein sequence ID" value="CAK5088238.1"/>
    <property type="molecule type" value="Genomic_DNA"/>
</dbReference>
<comment type="caution">
    <text evidence="1">The sequence shown here is derived from an EMBL/GenBank/DDBJ whole genome shotgun (WGS) entry which is preliminary data.</text>
</comment>
<keyword evidence="2" id="KW-1185">Reference proteome</keyword>
<evidence type="ECO:0000313" key="2">
    <source>
        <dbReference type="Proteomes" id="UP001497535"/>
    </source>
</evidence>
<accession>A0ACB1ADQ8</accession>
<dbReference type="Proteomes" id="UP001497535">
    <property type="component" value="Unassembled WGS sequence"/>
</dbReference>
<proteinExistence type="predicted"/>
<sequence length="361" mass="41469">MDKKATKKFFKKLKILSFKGIPLNIKMTPMSTGRRILSEGEKEQIIFPPSQNNENEIIEKIQKRVKNKENLIEEEEIEEEKEEKSFCKDTHELCCFWAVAGECNNNPFWMRVKCPMTCGTCGCKVKSANKCKSTGIKCILPTTTTTTTEATTSTTSTSTSRSTPPSTSTPTPPPSTSTTPSNRRRPRPTPPPKMPGHRPQRPKQSKSTSTTTIRPKIVSQEKEYPPLIAPFISSFGDGGGGGDSDKNDNFDNLFNRDYSEEVEEPRMETTLIPFKKHSITFTHSTQIYEEEDFNRNEKKLKEGEKRLLYKGSRVDPFMLRSFVGTREKKKKINLKDKVFKNLNFFVFFVSWRFVFWRFFGF</sequence>
<organism evidence="1 2">
    <name type="scientific">Meloidogyne enterolobii</name>
    <name type="common">Root-knot nematode worm</name>
    <name type="synonym">Meloidogyne mayaguensis</name>
    <dbReference type="NCBI Taxonomy" id="390850"/>
    <lineage>
        <taxon>Eukaryota</taxon>
        <taxon>Metazoa</taxon>
        <taxon>Ecdysozoa</taxon>
        <taxon>Nematoda</taxon>
        <taxon>Chromadorea</taxon>
        <taxon>Rhabditida</taxon>
        <taxon>Tylenchina</taxon>
        <taxon>Tylenchomorpha</taxon>
        <taxon>Tylenchoidea</taxon>
        <taxon>Meloidogynidae</taxon>
        <taxon>Meloidogyninae</taxon>
        <taxon>Meloidogyne</taxon>
    </lineage>
</organism>
<protein>
    <submittedName>
        <fullName evidence="1">Uncharacterized protein</fullName>
    </submittedName>
</protein>